<evidence type="ECO:0000313" key="2">
    <source>
        <dbReference type="Proteomes" id="UP001204621"/>
    </source>
</evidence>
<dbReference type="InterPro" id="IPR017532">
    <property type="entry name" value="Hydrolase-2_PEP"/>
</dbReference>
<sequence length="277" mass="28981">MAPPEHRATAAPAEPFFLEGGAGPRFCLFHRPAGACRGALVYIHPLAEEMNRTRRMAALASRALAAGGIAVLQVDLHGCGDSGGDFGDASWDSWKADVALAHGWLRTRLDCPVGLWGLRLGALLALDCARGTRADRLLLWQPVTKGSNYLTQVLRLRLAGELLQDGGSKADTAALKAALLGGAPLDVAGYTLSPALALPVDALDASVLVPPCPVHWFEVAGTLSPAATRTIDGWRAAGASVQAHIAPGQQFWATPEITECPALVEATVNACRETADA</sequence>
<name>A0ABT2CY94_9BURK</name>
<protein>
    <submittedName>
        <fullName evidence="1">Hydrolase 2, exosortase A system-associated</fullName>
    </submittedName>
</protein>
<dbReference type="EMBL" id="JANUGU010000003">
    <property type="protein sequence ID" value="MCS0658950.1"/>
    <property type="molecule type" value="Genomic_DNA"/>
</dbReference>
<dbReference type="NCBIfam" id="TIGR03101">
    <property type="entry name" value="hydr2_PEP"/>
    <property type="match status" value="1"/>
</dbReference>
<gene>
    <name evidence="1" type="ORF">NX778_12835</name>
</gene>
<evidence type="ECO:0000313" key="1">
    <source>
        <dbReference type="EMBL" id="MCS0658950.1"/>
    </source>
</evidence>
<keyword evidence="2" id="KW-1185">Reference proteome</keyword>
<dbReference type="RefSeq" id="WP_258812135.1">
    <property type="nucleotide sequence ID" value="NZ_JANUGU010000003.1"/>
</dbReference>
<dbReference type="Gene3D" id="3.40.50.1820">
    <property type="entry name" value="alpha/beta hydrolase"/>
    <property type="match status" value="1"/>
</dbReference>
<organism evidence="1 2">
    <name type="scientific">Massilia terrae</name>
    <dbReference type="NCBI Taxonomy" id="1811224"/>
    <lineage>
        <taxon>Bacteria</taxon>
        <taxon>Pseudomonadati</taxon>
        <taxon>Pseudomonadota</taxon>
        <taxon>Betaproteobacteria</taxon>
        <taxon>Burkholderiales</taxon>
        <taxon>Oxalobacteraceae</taxon>
        <taxon>Telluria group</taxon>
        <taxon>Massilia</taxon>
    </lineage>
</organism>
<dbReference type="SUPFAM" id="SSF53474">
    <property type="entry name" value="alpha/beta-Hydrolases"/>
    <property type="match status" value="1"/>
</dbReference>
<proteinExistence type="predicted"/>
<dbReference type="Proteomes" id="UP001204621">
    <property type="component" value="Unassembled WGS sequence"/>
</dbReference>
<reference evidence="1 2" key="1">
    <citation type="submission" date="2022-08" db="EMBL/GenBank/DDBJ databases">
        <title>Reclassification of Massilia species as members of the genera Telluria, Duganella, Pseudoduganella, Mokoshia gen. nov. and Zemynaea gen. nov. using orthogonal and non-orthogonal genome-based approaches.</title>
        <authorList>
            <person name="Bowman J.P."/>
        </authorList>
    </citation>
    <scope>NUCLEOTIDE SEQUENCE [LARGE SCALE GENOMIC DNA]</scope>
    <source>
        <strain evidence="1 2">JCM 31606</strain>
    </source>
</reference>
<accession>A0ABT2CY94</accession>
<dbReference type="GO" id="GO:0016787">
    <property type="term" value="F:hydrolase activity"/>
    <property type="evidence" value="ECO:0007669"/>
    <property type="project" value="UniProtKB-KW"/>
</dbReference>
<comment type="caution">
    <text evidence="1">The sequence shown here is derived from an EMBL/GenBank/DDBJ whole genome shotgun (WGS) entry which is preliminary data.</text>
</comment>
<dbReference type="InterPro" id="IPR029058">
    <property type="entry name" value="AB_hydrolase_fold"/>
</dbReference>
<keyword evidence="1" id="KW-0378">Hydrolase</keyword>